<dbReference type="GO" id="GO:0003941">
    <property type="term" value="F:L-serine ammonia-lyase activity"/>
    <property type="evidence" value="ECO:0007669"/>
    <property type="project" value="TreeGrafter"/>
</dbReference>
<dbReference type="InterPro" id="IPR001926">
    <property type="entry name" value="TrpB-like_PALP"/>
</dbReference>
<keyword evidence="13" id="KW-1133">Transmembrane helix</keyword>
<keyword evidence="8 12" id="KW-0663">Pyridoxal phosphate</keyword>
<dbReference type="AlphaFoldDB" id="E0XQX6"/>
<dbReference type="InterPro" id="IPR050147">
    <property type="entry name" value="Ser/Thr_Dehydratase"/>
</dbReference>
<dbReference type="PANTHER" id="PTHR48078">
    <property type="entry name" value="THREONINE DEHYDRATASE, MITOCHONDRIAL-RELATED"/>
    <property type="match status" value="1"/>
</dbReference>
<keyword evidence="10 12" id="KW-0100">Branched-chain amino acid biosynthesis</keyword>
<organism evidence="15">
    <name type="scientific">uncultured gamma proteobacterium HF0010_11K06</name>
    <dbReference type="NCBI Taxonomy" id="710980"/>
    <lineage>
        <taxon>Bacteria</taxon>
        <taxon>Pseudomonadati</taxon>
        <taxon>Pseudomonadota</taxon>
        <taxon>Gammaproteobacteria</taxon>
        <taxon>environmental samples</taxon>
    </lineage>
</organism>
<feature type="transmembrane region" description="Helical" evidence="13">
    <location>
        <begin position="173"/>
        <end position="193"/>
    </location>
</feature>
<sequence>MKKVIKNYIEKIENSKVYEVANISPLTKADNLSKELINSIFLKREDLQPTHSFKIRGAYNKIAHLYRSKKITEVATASAGNHAQGVAYSAKELGIKATIFMPKTTPLIKVNAVRDLKAKVVLVGNNFDDALKESKTFCKKNKVNFIHPFDDPLVIAGQGTVGMEISEQFPENLYAVFVAVGGGGLIAGIGAYLNKVHPDVKIIGVEAADSAGLHASVKAGKRIKLKEVGLFADGAAAKQIGKNNYELIKNFLDDSITVDTDEICAAVKDTFLETRTVPEPTGALALAGLKKYIAQKRIKNKNLIATYCGSNLNFESLGHIVERSKIGEKKEIILSIAIDEKKGSFRKLCRDIGQKNITEFSYRKDSSSKAKILLGLELQDSKKSKDIFLKALRNRNYSFTDLSNDEISKKHLKFMHGGRGPRLEDEFVEEVYSVDFPEKPGALLNFLTLLKDKWDISLFHYKNQGAIYGGALVGFTIRQKQVKSLERDLLRISYPFTRETENLGYQAFLK</sequence>
<comment type="function">
    <text evidence="11 12">Catalyzes the anaerobic formation of alpha-ketobutyrate and ammonia from threonine in a two-step reaction. The first step involved a dehydration of threonine and a production of enamine intermediates (aminocrotonate), which tautomerizes to its imine form (iminobutyrate). Both intermediates are unstable and short-lived. The second step is the nonenzymatic hydrolysis of the enamine/imine intermediates to form 2-ketobutyrate and free ammonia. In the low water environment of the cell, the second step is accelerated by RidA.</text>
</comment>
<evidence type="ECO:0000256" key="2">
    <source>
        <dbReference type="ARBA" id="ARBA00001933"/>
    </source>
</evidence>
<evidence type="ECO:0000256" key="7">
    <source>
        <dbReference type="ARBA" id="ARBA00022737"/>
    </source>
</evidence>
<dbReference type="GO" id="GO:0006565">
    <property type="term" value="P:L-serine catabolic process"/>
    <property type="evidence" value="ECO:0007669"/>
    <property type="project" value="TreeGrafter"/>
</dbReference>
<keyword evidence="5 12" id="KW-0028">Amino-acid biosynthesis</keyword>
<evidence type="ECO:0000256" key="9">
    <source>
        <dbReference type="ARBA" id="ARBA00023239"/>
    </source>
</evidence>
<dbReference type="Gene3D" id="3.40.1020.10">
    <property type="entry name" value="Biosynthetic Threonine Deaminase, Domain 3"/>
    <property type="match status" value="1"/>
</dbReference>
<feature type="domain" description="ACT-like" evidence="14">
    <location>
        <begin position="430"/>
        <end position="501"/>
    </location>
</feature>
<dbReference type="InterPro" id="IPR036052">
    <property type="entry name" value="TrpB-like_PALP_sf"/>
</dbReference>
<evidence type="ECO:0000256" key="8">
    <source>
        <dbReference type="ARBA" id="ARBA00022898"/>
    </source>
</evidence>
<dbReference type="NCBIfam" id="NF006674">
    <property type="entry name" value="PRK09224.1"/>
    <property type="match status" value="1"/>
</dbReference>
<evidence type="ECO:0000256" key="4">
    <source>
        <dbReference type="ARBA" id="ARBA00010869"/>
    </source>
</evidence>
<keyword evidence="13" id="KW-0472">Membrane</keyword>
<protein>
    <recommendedName>
        <fullName evidence="12">L-threonine dehydratase</fullName>
        <ecNumber evidence="12">4.3.1.19</ecNumber>
    </recommendedName>
    <alternativeName>
        <fullName evidence="12">Threonine deaminase</fullName>
    </alternativeName>
</protein>
<reference evidence="15" key="1">
    <citation type="journal article" date="2011" name="Environ. Microbiol.">
        <title>Time-series analyses of Monterey Bay coastal microbial picoplankton using a 'genome proxy' microarray.</title>
        <authorList>
            <person name="Rich V.I."/>
            <person name="Pham V.D."/>
            <person name="Eppley J."/>
            <person name="Shi Y."/>
            <person name="DeLong E.F."/>
        </authorList>
    </citation>
    <scope>NUCLEOTIDE SEQUENCE</scope>
</reference>
<dbReference type="GO" id="GO:0004794">
    <property type="term" value="F:threonine deaminase activity"/>
    <property type="evidence" value="ECO:0007669"/>
    <property type="project" value="UniProtKB-UniRule"/>
</dbReference>
<gene>
    <name evidence="12" type="primary">ilvA</name>
</gene>
<dbReference type="Gene3D" id="3.40.50.1100">
    <property type="match status" value="2"/>
</dbReference>
<evidence type="ECO:0000256" key="1">
    <source>
        <dbReference type="ARBA" id="ARBA00001274"/>
    </source>
</evidence>
<dbReference type="InterPro" id="IPR038110">
    <property type="entry name" value="TD_ACT-like_sf"/>
</dbReference>
<dbReference type="Pfam" id="PF00585">
    <property type="entry name" value="Thr_dehydrat_C"/>
    <property type="match status" value="2"/>
</dbReference>
<dbReference type="CDD" id="cd01562">
    <property type="entry name" value="Thr-dehyd"/>
    <property type="match status" value="1"/>
</dbReference>
<comment type="similarity">
    <text evidence="4 12">Belongs to the serine/threonine dehydratase family.</text>
</comment>
<feature type="domain" description="ACT-like" evidence="14">
    <location>
        <begin position="332"/>
        <end position="404"/>
    </location>
</feature>
<keyword evidence="7" id="KW-0677">Repeat</keyword>
<dbReference type="EMBL" id="GU474847">
    <property type="protein sequence ID" value="ADI16817.1"/>
    <property type="molecule type" value="Genomic_DNA"/>
</dbReference>
<dbReference type="InterPro" id="IPR000634">
    <property type="entry name" value="Ser/Thr_deHydtase_PyrdxlP-BS"/>
</dbReference>
<dbReference type="EC" id="4.3.1.19" evidence="12"/>
<dbReference type="GO" id="GO:0030170">
    <property type="term" value="F:pyridoxal phosphate binding"/>
    <property type="evidence" value="ECO:0007669"/>
    <property type="project" value="InterPro"/>
</dbReference>
<keyword evidence="9 12" id="KW-0456">Lyase</keyword>
<dbReference type="NCBIfam" id="TIGR01124">
    <property type="entry name" value="ilvA_2Cterm"/>
    <property type="match status" value="1"/>
</dbReference>
<comment type="catalytic activity">
    <reaction evidence="1 12">
        <text>L-threonine = 2-oxobutanoate + NH4(+)</text>
        <dbReference type="Rhea" id="RHEA:22108"/>
        <dbReference type="ChEBI" id="CHEBI:16763"/>
        <dbReference type="ChEBI" id="CHEBI:28938"/>
        <dbReference type="ChEBI" id="CHEBI:57926"/>
        <dbReference type="EC" id="4.3.1.19"/>
    </reaction>
</comment>
<dbReference type="GO" id="GO:0009097">
    <property type="term" value="P:isoleucine biosynthetic process"/>
    <property type="evidence" value="ECO:0007669"/>
    <property type="project" value="UniProtKB-UniRule"/>
</dbReference>
<dbReference type="InterPro" id="IPR045865">
    <property type="entry name" value="ACT-like_dom_sf"/>
</dbReference>
<evidence type="ECO:0000256" key="10">
    <source>
        <dbReference type="ARBA" id="ARBA00023304"/>
    </source>
</evidence>
<evidence type="ECO:0000256" key="5">
    <source>
        <dbReference type="ARBA" id="ARBA00022605"/>
    </source>
</evidence>
<keyword evidence="13" id="KW-0812">Transmembrane</keyword>
<keyword evidence="6 12" id="KW-0412">Isoleucine biosynthesis</keyword>
<dbReference type="PROSITE" id="PS00165">
    <property type="entry name" value="DEHYDRATASE_SER_THR"/>
    <property type="match status" value="1"/>
</dbReference>
<dbReference type="CDD" id="cd04907">
    <property type="entry name" value="ACT_ThrD-I_2"/>
    <property type="match status" value="1"/>
</dbReference>
<accession>E0XQX6</accession>
<evidence type="ECO:0000256" key="3">
    <source>
        <dbReference type="ARBA" id="ARBA00004810"/>
    </source>
</evidence>
<evidence type="ECO:0000256" key="6">
    <source>
        <dbReference type="ARBA" id="ARBA00022624"/>
    </source>
</evidence>
<name>E0XQX6_9GAMM</name>
<evidence type="ECO:0000256" key="11">
    <source>
        <dbReference type="ARBA" id="ARBA00025527"/>
    </source>
</evidence>
<evidence type="ECO:0000313" key="15">
    <source>
        <dbReference type="EMBL" id="ADI16817.1"/>
    </source>
</evidence>
<dbReference type="Pfam" id="PF00291">
    <property type="entry name" value="PALP"/>
    <property type="match status" value="1"/>
</dbReference>
<dbReference type="UniPathway" id="UPA00047">
    <property type="reaction ID" value="UER00054"/>
</dbReference>
<dbReference type="PANTHER" id="PTHR48078:SF11">
    <property type="entry name" value="THREONINE DEHYDRATASE, MITOCHONDRIAL"/>
    <property type="match status" value="1"/>
</dbReference>
<dbReference type="PROSITE" id="PS51672">
    <property type="entry name" value="ACT_LIKE"/>
    <property type="match status" value="2"/>
</dbReference>
<evidence type="ECO:0000259" key="14">
    <source>
        <dbReference type="PROSITE" id="PS51672"/>
    </source>
</evidence>
<comment type="pathway">
    <text evidence="3 12">Amino-acid biosynthesis; L-isoleucine biosynthesis; 2-oxobutanoate from L-threonine: step 1/1.</text>
</comment>
<dbReference type="InterPro" id="IPR001721">
    <property type="entry name" value="TD_ACT-like"/>
</dbReference>
<comment type="subunit">
    <text evidence="12">Homotetramer.</text>
</comment>
<evidence type="ECO:0000256" key="12">
    <source>
        <dbReference type="RuleBase" id="RU362012"/>
    </source>
</evidence>
<dbReference type="GO" id="GO:0006567">
    <property type="term" value="P:L-threonine catabolic process"/>
    <property type="evidence" value="ECO:0007669"/>
    <property type="project" value="TreeGrafter"/>
</dbReference>
<proteinExistence type="inferred from homology"/>
<dbReference type="SUPFAM" id="SSF53686">
    <property type="entry name" value="Tryptophan synthase beta subunit-like PLP-dependent enzymes"/>
    <property type="match status" value="1"/>
</dbReference>
<dbReference type="FunFam" id="3.40.50.1100:FF:000008">
    <property type="entry name" value="L-threonine dehydratase"/>
    <property type="match status" value="1"/>
</dbReference>
<evidence type="ECO:0000256" key="13">
    <source>
        <dbReference type="SAM" id="Phobius"/>
    </source>
</evidence>
<dbReference type="SUPFAM" id="SSF55021">
    <property type="entry name" value="ACT-like"/>
    <property type="match status" value="2"/>
</dbReference>
<comment type="cofactor">
    <cofactor evidence="2 12">
        <name>pyridoxal 5'-phosphate</name>
        <dbReference type="ChEBI" id="CHEBI:597326"/>
    </cofactor>
</comment>
<dbReference type="InterPro" id="IPR005787">
    <property type="entry name" value="Thr_deHydtase_biosynth"/>
</dbReference>